<dbReference type="HOGENOM" id="CLU_261623_0_0_1"/>
<name>A0A0C3Q4R7_9AGAM</name>
<gene>
    <name evidence="3" type="ORF">M407DRAFT_11931</name>
</gene>
<protein>
    <submittedName>
        <fullName evidence="3">Uncharacterized protein</fullName>
    </submittedName>
</protein>
<feature type="compositionally biased region" description="Polar residues" evidence="1">
    <location>
        <begin position="1269"/>
        <end position="1278"/>
    </location>
</feature>
<feature type="chain" id="PRO_5002180626" evidence="2">
    <location>
        <begin position="20"/>
        <end position="1278"/>
    </location>
</feature>
<feature type="signal peptide" evidence="2">
    <location>
        <begin position="1"/>
        <end position="19"/>
    </location>
</feature>
<feature type="region of interest" description="Disordered" evidence="1">
    <location>
        <begin position="1153"/>
        <end position="1278"/>
    </location>
</feature>
<evidence type="ECO:0000256" key="2">
    <source>
        <dbReference type="SAM" id="SignalP"/>
    </source>
</evidence>
<keyword evidence="2" id="KW-0732">Signal</keyword>
<feature type="compositionally biased region" description="Acidic residues" evidence="1">
    <location>
        <begin position="1217"/>
        <end position="1226"/>
    </location>
</feature>
<sequence length="1278" mass="141502">MLVRLVVLYLFLPMGKKKGKRGNESSSDDDQEVEKTTHFSRLRDIDLPSRTRQFDGDGKPLPWPITDPWDSEAAQDDRVGCGLVPGPKISQSATSLRHTHHGGLESYSAKIKEIREELEAAPENGLLGEAIGTGRRRKKLDHDARVVIAIEVFKYRRRFPKRDTKYHQTSYTEYKGPMWKRVAAVLPDLDPDNRIFSDASAERRWWQALDQYFRRWVQACDNKEKKGQSFSRNSKLEALLAGAHTRFRAPCEVWAEKASEEEWARIRQRTEELTKEWRARHPDARLEDNRLQLAQAAKRSVFEELSKSDPTFLPRWEEEASKTTLMTGQEKAEHRAKAVALMSYLASRIADLTDVSISFIMVGDFGAGEPNAYVKQYGYPKGEALVDLTPGSDWQNNVTPLITDFLRRIDRKDNATVCFGEVIPNIDTEPLDNPRVAEPELGPQEIKLIPYNLKNKNKKKRLEEYIATNLPLQTIGSLETSDIVKGLNVTPWSKIAEKPKKYLHGIPDTHLYIHGVRSVDPKTNKTLDIPAEFMCPRYMSKGTVDMYDKHIIKSQKGELPLDEQFGFVGPDNTVYYASQAVFDADHEGSGSEDDDGEEAETFSSEIADAIGDDLKPRKGYALRDVKPEVPGQPDYLSDLPSDQDFGLPAPNTASGVEERIVEIPSMQARASLNLASPHARDLDGSIRRRTSILPWKGGMIPIRGGPTLPGGVEIVLLDEHNLFREILEDGPSLCFPLEAIVDHEQGSEIQTLLLEKFIETLGTPDSTLPRFETDKKRYGEQYDDVIDRFLSGLEASFRAFLCPEAILRWRLGGPKSLPLLLRAFASLAPVCNTHERSQRFGELSVRFHYFIILVIYVRRSYLNAKHLVASQPLHVVVPSSPITPLLDVWASNLETQLNAWAAALDTGDIEQALKIFNAEVSWGVAVGKSELYQRVDNHPWYSVTKPGKPWTLKLGGTMSLFLSGGDWLTKVSINGASIQQLCNLGITAVVVAMAHLGILHWFEAPLWAAIVQMLSGRSNRSAAAGLLKPRPMAPNGLPTQVAAVPEHSYFPPTMPAPQINSAVPMDADTEVERENQPAQGHQGGTGSHSNSRVPSAASSALAPPYPAPMRAFQARASDVSTGEGATLGLDGEAMPIDQPLLEDENAAEAVADPGPIATEQSPDIKARKPRGKAAPPPPSGRALRSRNGIAHFEAGAPIEPAAKPRAASASKRKAEESSDAAAEDINAEIPEKAVMPKGKKKKKVDMESESGPSQPLDDLDDVPRRPQRATRTSSKSKN</sequence>
<reference evidence="3 4" key="1">
    <citation type="submission" date="2014-04" db="EMBL/GenBank/DDBJ databases">
        <authorList>
            <consortium name="DOE Joint Genome Institute"/>
            <person name="Kuo A."/>
            <person name="Girlanda M."/>
            <person name="Perotto S."/>
            <person name="Kohler A."/>
            <person name="Nagy L.G."/>
            <person name="Floudas D."/>
            <person name="Copeland A."/>
            <person name="Barry K.W."/>
            <person name="Cichocki N."/>
            <person name="Veneault-Fourrey C."/>
            <person name="LaButti K."/>
            <person name="Lindquist E.A."/>
            <person name="Lipzen A."/>
            <person name="Lundell T."/>
            <person name="Morin E."/>
            <person name="Murat C."/>
            <person name="Sun H."/>
            <person name="Tunlid A."/>
            <person name="Henrissat B."/>
            <person name="Grigoriev I.V."/>
            <person name="Hibbett D.S."/>
            <person name="Martin F."/>
            <person name="Nordberg H.P."/>
            <person name="Cantor M.N."/>
            <person name="Hua S.X."/>
        </authorList>
    </citation>
    <scope>NUCLEOTIDE SEQUENCE [LARGE SCALE GENOMIC DNA]</scope>
    <source>
        <strain evidence="3 4">MUT 4182</strain>
    </source>
</reference>
<proteinExistence type="predicted"/>
<dbReference type="EMBL" id="KN823295">
    <property type="protein sequence ID" value="KIO18321.1"/>
    <property type="molecule type" value="Genomic_DNA"/>
</dbReference>
<feature type="compositionally biased region" description="Low complexity" evidence="1">
    <location>
        <begin position="1198"/>
        <end position="1209"/>
    </location>
</feature>
<accession>A0A0C3Q4R7</accession>
<feature type="region of interest" description="Disordered" evidence="1">
    <location>
        <begin position="1067"/>
        <end position="1104"/>
    </location>
</feature>
<reference evidence="4" key="2">
    <citation type="submission" date="2015-01" db="EMBL/GenBank/DDBJ databases">
        <title>Evolutionary Origins and Diversification of the Mycorrhizal Mutualists.</title>
        <authorList>
            <consortium name="DOE Joint Genome Institute"/>
            <consortium name="Mycorrhizal Genomics Consortium"/>
            <person name="Kohler A."/>
            <person name="Kuo A."/>
            <person name="Nagy L.G."/>
            <person name="Floudas D."/>
            <person name="Copeland A."/>
            <person name="Barry K.W."/>
            <person name="Cichocki N."/>
            <person name="Veneault-Fourrey C."/>
            <person name="LaButti K."/>
            <person name="Lindquist E.A."/>
            <person name="Lipzen A."/>
            <person name="Lundell T."/>
            <person name="Morin E."/>
            <person name="Murat C."/>
            <person name="Riley R."/>
            <person name="Ohm R."/>
            <person name="Sun H."/>
            <person name="Tunlid A."/>
            <person name="Henrissat B."/>
            <person name="Grigoriev I.V."/>
            <person name="Hibbett D.S."/>
            <person name="Martin F."/>
        </authorList>
    </citation>
    <scope>NUCLEOTIDE SEQUENCE [LARGE SCALE GENOMIC DNA]</scope>
    <source>
        <strain evidence="4">MUT 4182</strain>
    </source>
</reference>
<organism evidence="3 4">
    <name type="scientific">Tulasnella calospora MUT 4182</name>
    <dbReference type="NCBI Taxonomy" id="1051891"/>
    <lineage>
        <taxon>Eukaryota</taxon>
        <taxon>Fungi</taxon>
        <taxon>Dikarya</taxon>
        <taxon>Basidiomycota</taxon>
        <taxon>Agaricomycotina</taxon>
        <taxon>Agaricomycetes</taxon>
        <taxon>Cantharellales</taxon>
        <taxon>Tulasnellaceae</taxon>
        <taxon>Tulasnella</taxon>
    </lineage>
</organism>
<dbReference type="OrthoDB" id="3252300at2759"/>
<keyword evidence="4" id="KW-1185">Reference proteome</keyword>
<evidence type="ECO:0000256" key="1">
    <source>
        <dbReference type="SAM" id="MobiDB-lite"/>
    </source>
</evidence>
<evidence type="ECO:0000313" key="3">
    <source>
        <dbReference type="EMBL" id="KIO18321.1"/>
    </source>
</evidence>
<feature type="region of interest" description="Disordered" evidence="1">
    <location>
        <begin position="16"/>
        <end position="39"/>
    </location>
</feature>
<evidence type="ECO:0000313" key="4">
    <source>
        <dbReference type="Proteomes" id="UP000054248"/>
    </source>
</evidence>
<dbReference type="Proteomes" id="UP000054248">
    <property type="component" value="Unassembled WGS sequence"/>
</dbReference>
<dbReference type="AlphaFoldDB" id="A0A0C3Q4R7"/>